<evidence type="ECO:0000256" key="2">
    <source>
        <dbReference type="SAM" id="MobiDB-lite"/>
    </source>
</evidence>
<dbReference type="CDD" id="cd18793">
    <property type="entry name" value="SF2_C_SNF"/>
    <property type="match status" value="1"/>
</dbReference>
<feature type="compositionally biased region" description="Acidic residues" evidence="2">
    <location>
        <begin position="1025"/>
        <end position="1051"/>
    </location>
</feature>
<dbReference type="EMBL" id="JAJNDB010000009">
    <property type="protein sequence ID" value="MCD2197842.1"/>
    <property type="molecule type" value="Genomic_DNA"/>
</dbReference>
<keyword evidence="5" id="KW-0547">Nucleotide-binding</keyword>
<evidence type="ECO:0000259" key="4">
    <source>
        <dbReference type="PROSITE" id="PS51194"/>
    </source>
</evidence>
<keyword evidence="5" id="KW-0067">ATP-binding</keyword>
<evidence type="ECO:0000313" key="6">
    <source>
        <dbReference type="Proteomes" id="UP001199469"/>
    </source>
</evidence>
<dbReference type="InterPro" id="IPR000330">
    <property type="entry name" value="SNF2_N"/>
</dbReference>
<dbReference type="InterPro" id="IPR014001">
    <property type="entry name" value="Helicase_ATP-bd"/>
</dbReference>
<protein>
    <submittedName>
        <fullName evidence="5">DEAD/DEAH box helicase</fullName>
    </submittedName>
</protein>
<reference evidence="5 6" key="1">
    <citation type="submission" date="2021-11" db="EMBL/GenBank/DDBJ databases">
        <title>Draft genome sequence of Actinomycetospora sp. SF1 isolated from the rhizosphere soil.</title>
        <authorList>
            <person name="Duangmal K."/>
            <person name="Chantavorakit T."/>
        </authorList>
    </citation>
    <scope>NUCLEOTIDE SEQUENCE [LARGE SCALE GENOMIC DNA]</scope>
    <source>
        <strain evidence="5 6">TBRC 5722</strain>
    </source>
</reference>
<feature type="domain" description="Helicase C-terminal" evidence="4">
    <location>
        <begin position="852"/>
        <end position="1011"/>
    </location>
</feature>
<evidence type="ECO:0000256" key="1">
    <source>
        <dbReference type="ARBA" id="ARBA00022801"/>
    </source>
</evidence>
<dbReference type="Gene3D" id="3.40.50.300">
    <property type="entry name" value="P-loop containing nucleotide triphosphate hydrolases"/>
    <property type="match status" value="1"/>
</dbReference>
<keyword evidence="6" id="KW-1185">Reference proteome</keyword>
<dbReference type="RefSeq" id="WP_230740196.1">
    <property type="nucleotide sequence ID" value="NZ_JAJNDB010000009.1"/>
</dbReference>
<dbReference type="InterPro" id="IPR038718">
    <property type="entry name" value="SNF2-like_sf"/>
</dbReference>
<dbReference type="Gene3D" id="3.40.50.10810">
    <property type="entry name" value="Tandem AAA-ATPase domain"/>
    <property type="match status" value="1"/>
</dbReference>
<dbReference type="CDD" id="cd18012">
    <property type="entry name" value="DEXQc_arch_SWI2_SNF2"/>
    <property type="match status" value="1"/>
</dbReference>
<dbReference type="Pfam" id="PF00176">
    <property type="entry name" value="SNF2-rel_dom"/>
    <property type="match status" value="1"/>
</dbReference>
<dbReference type="InterPro" id="IPR027417">
    <property type="entry name" value="P-loop_NTPase"/>
</dbReference>
<gene>
    <name evidence="5" type="ORF">LQ327_31170</name>
</gene>
<feature type="region of interest" description="Disordered" evidence="2">
    <location>
        <begin position="1021"/>
        <end position="1051"/>
    </location>
</feature>
<accession>A0ABS8PIT9</accession>
<sequence>MLALHAAWSPGRGICLWAEDPARADRGTSKARGARPHPFAADHEQLRAVAAALGTTGAEGQAVLHLPSTGGPDAADRAPVAGPSRHVDGAVRPPDDSDGPSLTSAVALAPWTVPVLELGAGALLRSESLPGEGAEFDVLRALGRFAADLVTRGRVLPAPDPDHEEHALGWRPVLQGRDLVATDAFAAALPPAVRAEALDGYPVRAGVGPDPADVVTEALTAFVDAEARHRLAGEDPPSPDLLDAAATGALDAGLGRWDVVGAPHAGPARGTFRLTEIAVDHLGHAVEGEPRFWLEFSLQSTQDASLRVTAESIWRDAGALRRWLDDPSELLLAELGRAASLYPELADALRVPRPTGLELDREGTHHFLLSVAADLDRAGFGVLLPSWWSQPARLGLTANAEGGATPDGVVAVPGRLRREELVEFSWRLAVDGEPLSDEEMRSLVHAKAPLVFLRGKWVALDRDRLRAGLEFLDRAPESATVGDVLALHATYHDDLPPEWAAPVPIEDISAGGALGDLLSGAAESHLALLDDPPALEATLRPYQRRGVSWLAFLAGLRVGGVLADDMGLGKTLQVLALEAHERYDDEADAPGRPTLLVAPTSVVGTWQREAARFVPDLRVVVHHGAGRATGDLTALLADADLVVTSYGTLTRDVSELSRHPWHRLVLDEAQLVKNNRSRAARAVRTIEAGHRLALTGTPMENRLAELWSIMDAVNPGLLGTITAFRDRYAVPIERHGRTDVAKRLQTAVRPFLLRRVKTDPAVVDDLPDKIETIERCFLTAEQASLYQVVVDEMTETLHDLETTGKQGIERRGRVLAALTKLKQVCDHPALLLHDGSAQPGQGMGRRSGKLARVEEIVAEILAAGEKALLFTQFTEFGDMLAPHLAARFGVEVLWLHGGTSRRARDRMVEQFQSGDGPPLFLLSLKAGGTGLTLTAAQHVIHLDRWWNPAVEDQATDRAFRIGQKRTVGVRKLVCGGTVEERIDDLIAGKRVLAGQVIGDGGDDPDWLTGLSAEELRRVVALDDAAGSEDEGPDEDEPDDEPVDLDGDAGAA</sequence>
<keyword evidence="5" id="KW-0347">Helicase</keyword>
<name>A0ABS8PIT9_9PSEU</name>
<dbReference type="SMART" id="SM00490">
    <property type="entry name" value="HELICc"/>
    <property type="match status" value="1"/>
</dbReference>
<dbReference type="SMART" id="SM00487">
    <property type="entry name" value="DEXDc"/>
    <property type="match status" value="1"/>
</dbReference>
<keyword evidence="1" id="KW-0378">Hydrolase</keyword>
<dbReference type="SUPFAM" id="SSF52540">
    <property type="entry name" value="P-loop containing nucleoside triphosphate hydrolases"/>
    <property type="match status" value="2"/>
</dbReference>
<organism evidence="5 6">
    <name type="scientific">Actinomycetospora endophytica</name>
    <dbReference type="NCBI Taxonomy" id="2291215"/>
    <lineage>
        <taxon>Bacteria</taxon>
        <taxon>Bacillati</taxon>
        <taxon>Actinomycetota</taxon>
        <taxon>Actinomycetes</taxon>
        <taxon>Pseudonocardiales</taxon>
        <taxon>Pseudonocardiaceae</taxon>
        <taxon>Actinomycetospora</taxon>
    </lineage>
</organism>
<dbReference type="Proteomes" id="UP001199469">
    <property type="component" value="Unassembled WGS sequence"/>
</dbReference>
<dbReference type="PROSITE" id="PS51192">
    <property type="entry name" value="HELICASE_ATP_BIND_1"/>
    <property type="match status" value="1"/>
</dbReference>
<dbReference type="GO" id="GO:0004386">
    <property type="term" value="F:helicase activity"/>
    <property type="evidence" value="ECO:0007669"/>
    <property type="project" value="UniProtKB-KW"/>
</dbReference>
<evidence type="ECO:0000313" key="5">
    <source>
        <dbReference type="EMBL" id="MCD2197842.1"/>
    </source>
</evidence>
<dbReference type="InterPro" id="IPR001650">
    <property type="entry name" value="Helicase_C-like"/>
</dbReference>
<proteinExistence type="predicted"/>
<feature type="domain" description="Helicase ATP-binding" evidence="3">
    <location>
        <begin position="551"/>
        <end position="716"/>
    </location>
</feature>
<comment type="caution">
    <text evidence="5">The sequence shown here is derived from an EMBL/GenBank/DDBJ whole genome shotgun (WGS) entry which is preliminary data.</text>
</comment>
<dbReference type="Pfam" id="PF12419">
    <property type="entry name" value="DUF3670"/>
    <property type="match status" value="1"/>
</dbReference>
<dbReference type="PROSITE" id="PS51194">
    <property type="entry name" value="HELICASE_CTER"/>
    <property type="match status" value="1"/>
</dbReference>
<evidence type="ECO:0000259" key="3">
    <source>
        <dbReference type="PROSITE" id="PS51192"/>
    </source>
</evidence>
<feature type="region of interest" description="Disordered" evidence="2">
    <location>
        <begin position="68"/>
        <end position="102"/>
    </location>
</feature>
<dbReference type="Pfam" id="PF00271">
    <property type="entry name" value="Helicase_C"/>
    <property type="match status" value="1"/>
</dbReference>
<dbReference type="InterPro" id="IPR049730">
    <property type="entry name" value="SNF2/RAD54-like_C"/>
</dbReference>
<feature type="compositionally biased region" description="Basic and acidic residues" evidence="2">
    <location>
        <begin position="85"/>
        <end position="95"/>
    </location>
</feature>
<dbReference type="InterPro" id="IPR022138">
    <property type="entry name" value="DUF3670"/>
</dbReference>
<dbReference type="PANTHER" id="PTHR10799">
    <property type="entry name" value="SNF2/RAD54 HELICASE FAMILY"/>
    <property type="match status" value="1"/>
</dbReference>